<sequence>MQHNLGTACLRIGEFDNDIPMLNQASEAYRFALQERAPSRGLTRWAGSISGLGNVFLALGVRGQSLEQLLRAKKAYEEALHHLSCEDQPWDWALNKHNLGNALLIIADYYEDGSEMLWAAVRAYQDALLVRTLDSASAAWGKTKFSLGRAFFALGECQAGTKYLERAIQEYQSALPKLGQQQRKDAERHIALAQTMIKKRGG</sequence>
<dbReference type="STRING" id="1905730.W5S_1540"/>
<dbReference type="eggNOG" id="COG0457">
    <property type="taxonomic scope" value="Bacteria"/>
</dbReference>
<dbReference type="InterPro" id="IPR011990">
    <property type="entry name" value="TPR-like_helical_dom_sf"/>
</dbReference>
<gene>
    <name evidence="1" type="ordered locus">W5S_1540</name>
</gene>
<protein>
    <recommendedName>
        <fullName evidence="3">Tetratricopeptide repeat protein</fullName>
    </recommendedName>
</protein>
<dbReference type="EMBL" id="CP003415">
    <property type="protein sequence ID" value="AFI89634.1"/>
    <property type="molecule type" value="Genomic_DNA"/>
</dbReference>
<evidence type="ECO:0000313" key="2">
    <source>
        <dbReference type="Proteomes" id="UP000008044"/>
    </source>
</evidence>
<dbReference type="HOGENOM" id="CLU_1353574_0_0_6"/>
<evidence type="ECO:0008006" key="3">
    <source>
        <dbReference type="Google" id="ProtNLM"/>
    </source>
</evidence>
<dbReference type="RefSeq" id="WP_014699294.1">
    <property type="nucleotide sequence ID" value="NC_017845.1"/>
</dbReference>
<dbReference type="PATRIC" id="fig|1166016.3.peg.1562"/>
<proteinExistence type="predicted"/>
<dbReference type="Gene3D" id="1.25.40.10">
    <property type="entry name" value="Tetratricopeptide repeat domain"/>
    <property type="match status" value="1"/>
</dbReference>
<dbReference type="AlphaFoldDB" id="A0A0H3I2L3"/>
<dbReference type="KEGG" id="pec:W5S_1540"/>
<evidence type="ECO:0000313" key="1">
    <source>
        <dbReference type="EMBL" id="AFI89634.1"/>
    </source>
</evidence>
<dbReference type="SUPFAM" id="SSF48452">
    <property type="entry name" value="TPR-like"/>
    <property type="match status" value="1"/>
</dbReference>
<accession>A0A0H3I2L3</accession>
<name>A0A0H3I2L3_PECPM</name>
<organism evidence="1 2">
    <name type="scientific">Pectobacterium parmentieri</name>
    <dbReference type="NCBI Taxonomy" id="1905730"/>
    <lineage>
        <taxon>Bacteria</taxon>
        <taxon>Pseudomonadati</taxon>
        <taxon>Pseudomonadota</taxon>
        <taxon>Gammaproteobacteria</taxon>
        <taxon>Enterobacterales</taxon>
        <taxon>Pectobacteriaceae</taxon>
        <taxon>Pectobacterium</taxon>
    </lineage>
</organism>
<reference evidence="1 2" key="1">
    <citation type="journal article" date="2012" name="J. Bacteriol.">
        <title>Genome sequence of Pectobacterium sp. strain SCC3193.</title>
        <authorList>
            <person name="Koskinen J.P."/>
            <person name="Laine P."/>
            <person name="Niemi O."/>
            <person name="Nykyri J."/>
            <person name="Harjunpaa H."/>
            <person name="Auvinen P."/>
            <person name="Paulin L."/>
            <person name="Pirhonen M."/>
            <person name="Palva T."/>
            <person name="Holm L."/>
        </authorList>
    </citation>
    <scope>NUCLEOTIDE SEQUENCE [LARGE SCALE GENOMIC DNA]</scope>
    <source>
        <strain evidence="1 2">SCC3193</strain>
    </source>
</reference>
<dbReference type="Proteomes" id="UP000008044">
    <property type="component" value="Chromosome"/>
</dbReference>